<evidence type="ECO:0000256" key="1">
    <source>
        <dbReference type="ARBA" id="ARBA00007401"/>
    </source>
</evidence>
<dbReference type="Gene3D" id="2.70.98.10">
    <property type="match status" value="1"/>
</dbReference>
<dbReference type="InterPro" id="IPR036156">
    <property type="entry name" value="Beta-gal/glucu_dom_sf"/>
</dbReference>
<dbReference type="Pfam" id="PF02929">
    <property type="entry name" value="Bgal_small_N"/>
    <property type="match status" value="1"/>
</dbReference>
<dbReference type="SUPFAM" id="SSF49303">
    <property type="entry name" value="beta-Galactosidase/glucuronidase domain"/>
    <property type="match status" value="2"/>
</dbReference>
<dbReference type="PRINTS" id="PR00132">
    <property type="entry name" value="GLHYDRLASE2"/>
</dbReference>
<dbReference type="PANTHER" id="PTHR46323">
    <property type="entry name" value="BETA-GALACTOSIDASE"/>
    <property type="match status" value="1"/>
</dbReference>
<evidence type="ECO:0000313" key="7">
    <source>
        <dbReference type="EMBL" id="KAK4249446.1"/>
    </source>
</evidence>
<dbReference type="InterPro" id="IPR004199">
    <property type="entry name" value="B-gal_small/dom_5"/>
</dbReference>
<organism evidence="7 8">
    <name type="scientific">Corynascus novoguineensis</name>
    <dbReference type="NCBI Taxonomy" id="1126955"/>
    <lineage>
        <taxon>Eukaryota</taxon>
        <taxon>Fungi</taxon>
        <taxon>Dikarya</taxon>
        <taxon>Ascomycota</taxon>
        <taxon>Pezizomycotina</taxon>
        <taxon>Sordariomycetes</taxon>
        <taxon>Sordariomycetidae</taxon>
        <taxon>Sordariales</taxon>
        <taxon>Chaetomiaceae</taxon>
        <taxon>Corynascus</taxon>
    </lineage>
</organism>
<dbReference type="InterPro" id="IPR006102">
    <property type="entry name" value="Ig-like_GH2"/>
</dbReference>
<evidence type="ECO:0000256" key="2">
    <source>
        <dbReference type="ARBA" id="ARBA00022801"/>
    </source>
</evidence>
<proteinExistence type="inferred from homology"/>
<keyword evidence="8" id="KW-1185">Reference proteome</keyword>
<dbReference type="Gene3D" id="3.20.20.80">
    <property type="entry name" value="Glycosidases"/>
    <property type="match status" value="1"/>
</dbReference>
<name>A0AAN7CX08_9PEZI</name>
<dbReference type="SUPFAM" id="SSF74650">
    <property type="entry name" value="Galactose mutarotase-like"/>
    <property type="match status" value="1"/>
</dbReference>
<dbReference type="InterPro" id="IPR050347">
    <property type="entry name" value="Bact_Beta-galactosidase"/>
</dbReference>
<reference evidence="7" key="2">
    <citation type="submission" date="2023-05" db="EMBL/GenBank/DDBJ databases">
        <authorList>
            <consortium name="Lawrence Berkeley National Laboratory"/>
            <person name="Steindorff A."/>
            <person name="Hensen N."/>
            <person name="Bonometti L."/>
            <person name="Westerberg I."/>
            <person name="Brannstrom I.O."/>
            <person name="Guillou S."/>
            <person name="Cros-Aarteil S."/>
            <person name="Calhoun S."/>
            <person name="Haridas S."/>
            <person name="Kuo A."/>
            <person name="Mondo S."/>
            <person name="Pangilinan J."/>
            <person name="Riley R."/>
            <person name="Labutti K."/>
            <person name="Andreopoulos B."/>
            <person name="Lipzen A."/>
            <person name="Chen C."/>
            <person name="Yanf M."/>
            <person name="Daum C."/>
            <person name="Ng V."/>
            <person name="Clum A."/>
            <person name="Ohm R."/>
            <person name="Martin F."/>
            <person name="Silar P."/>
            <person name="Natvig D."/>
            <person name="Lalanne C."/>
            <person name="Gautier V."/>
            <person name="Ament-Velasquez S.L."/>
            <person name="Kruys A."/>
            <person name="Hutchinson M.I."/>
            <person name="Powell A.J."/>
            <person name="Barry K."/>
            <person name="Miller A.N."/>
            <person name="Grigoriev I.V."/>
            <person name="Debuchy R."/>
            <person name="Gladieux P."/>
            <person name="Thoren M.H."/>
            <person name="Johannesson H."/>
        </authorList>
    </citation>
    <scope>NUCLEOTIDE SEQUENCE</scope>
    <source>
        <strain evidence="7">CBS 359.72</strain>
    </source>
</reference>
<dbReference type="InterPro" id="IPR013783">
    <property type="entry name" value="Ig-like_fold"/>
</dbReference>
<accession>A0AAN7CX08</accession>
<dbReference type="InterPro" id="IPR006104">
    <property type="entry name" value="Glyco_hydro_2_N"/>
</dbReference>
<dbReference type="InterPro" id="IPR006103">
    <property type="entry name" value="Glyco_hydro_2_cat"/>
</dbReference>
<dbReference type="PROSITE" id="PS00719">
    <property type="entry name" value="GLYCOSYL_HYDROL_F2_1"/>
    <property type="match status" value="1"/>
</dbReference>
<evidence type="ECO:0000313" key="8">
    <source>
        <dbReference type="Proteomes" id="UP001303647"/>
    </source>
</evidence>
<dbReference type="InterPro" id="IPR008979">
    <property type="entry name" value="Galactose-bd-like_sf"/>
</dbReference>
<dbReference type="Gene3D" id="2.60.40.10">
    <property type="entry name" value="Immunoglobulins"/>
    <property type="match status" value="2"/>
</dbReference>
<evidence type="ECO:0000256" key="3">
    <source>
        <dbReference type="ARBA" id="ARBA00023295"/>
    </source>
</evidence>
<dbReference type="GO" id="GO:0009341">
    <property type="term" value="C:beta-galactosidase complex"/>
    <property type="evidence" value="ECO:0007669"/>
    <property type="project" value="InterPro"/>
</dbReference>
<dbReference type="GO" id="GO:0005990">
    <property type="term" value="P:lactose catabolic process"/>
    <property type="evidence" value="ECO:0007669"/>
    <property type="project" value="TreeGrafter"/>
</dbReference>
<dbReference type="PROSITE" id="PS00608">
    <property type="entry name" value="GLYCOSYL_HYDROL_F2_2"/>
    <property type="match status" value="1"/>
</dbReference>
<dbReference type="FunFam" id="3.20.20.80:FF:000018">
    <property type="entry name" value="Beta-galactosidase"/>
    <property type="match status" value="1"/>
</dbReference>
<dbReference type="InterPro" id="IPR014718">
    <property type="entry name" value="GH-type_carb-bd"/>
</dbReference>
<comment type="caution">
    <text evidence="7">The sequence shown here is derived from an EMBL/GenBank/DDBJ whole genome shotgun (WGS) entry which is preliminary data.</text>
</comment>
<dbReference type="InterPro" id="IPR006101">
    <property type="entry name" value="Glyco_hydro_2"/>
</dbReference>
<dbReference type="Proteomes" id="UP001303647">
    <property type="component" value="Unassembled WGS sequence"/>
</dbReference>
<dbReference type="Pfam" id="PF02836">
    <property type="entry name" value="Glyco_hydro_2_C"/>
    <property type="match status" value="1"/>
</dbReference>
<gene>
    <name evidence="7" type="ORF">C7999DRAFT_39430</name>
</gene>
<dbReference type="SMART" id="SM01038">
    <property type="entry name" value="Bgal_small_N"/>
    <property type="match status" value="1"/>
</dbReference>
<dbReference type="InterPro" id="IPR011013">
    <property type="entry name" value="Gal_mutarotase_sf_dom"/>
</dbReference>
<dbReference type="EMBL" id="MU857623">
    <property type="protein sequence ID" value="KAK4249446.1"/>
    <property type="molecule type" value="Genomic_DNA"/>
</dbReference>
<comment type="similarity">
    <text evidence="1 5">Belongs to the glycosyl hydrolase 2 family.</text>
</comment>
<dbReference type="InterPro" id="IPR023230">
    <property type="entry name" value="Glyco_hydro_2_CS"/>
</dbReference>
<dbReference type="Pfam" id="PF16353">
    <property type="entry name" value="LacZ_4"/>
    <property type="match status" value="1"/>
</dbReference>
<dbReference type="PANTHER" id="PTHR46323:SF1">
    <property type="entry name" value="LACTASE"/>
    <property type="match status" value="1"/>
</dbReference>
<dbReference type="FunFam" id="2.60.120.260:FF:000125">
    <property type="entry name" value="Intracellular beta-galactosidase BgaD"/>
    <property type="match status" value="1"/>
</dbReference>
<evidence type="ECO:0000259" key="6">
    <source>
        <dbReference type="SMART" id="SM01038"/>
    </source>
</evidence>
<evidence type="ECO:0000256" key="4">
    <source>
        <dbReference type="ARBA" id="ARBA00032230"/>
    </source>
</evidence>
<dbReference type="SUPFAM" id="SSF49785">
    <property type="entry name" value="Galactose-binding domain-like"/>
    <property type="match status" value="1"/>
</dbReference>
<sequence length="1068" mass="118865">MQIKGITLQQDEGKPDYANEAVFRRNTLPPRSYYIPETSLILNGRWSFHYTSNPLKAPIPVPTTSAPDHPDETWTSIEVPGHWQLQGHGIPHYTNTQYPIPVCPPHVPTENPTGTYKRTFRVPSTWDCGSQLRLRFDGVDSAYHVWVNGTLIGYAQGSRNPHEFDVTPYIDRNGSNEVSVRVYQWCDGSYIEDQDQWWLSGIYRDVHLISLPSEARIEDWFLRTNLDAEYKDGTLEATIDVVTTTTATVAVTVRELPKNGGDSLGGAQQKVEGDGKIHLAVPVKDPAKWTAETPYLYSVELSITTSSGTQTVRQNIGFRKVELINGLISVNGRPIKLRGVNRHDHHPRFGRAVPLDFIRRDLLLMKRHNINALRCSHYPSDPRLFEIADELGLWVVDEADLECHGFYDAVARPQDIPEEMDYEERKKLTFPQAAKYTTDNPSWKAAYVDRMEQMVHRDKNHPSVIIWSLGNEAFYGQNHKAMYNYAKEVDPGRLVHYEGDAHAESADMFSYMYPSVERLIKLAKTEGVKHDGTFDKPVVLCEYAHAMGNGPGWLEDYEEAFRTYPRLQGGFIWEWANHGLWKEEPDGKSYYAYGGDFGDFPNDGTFVMDGLLHSTHEPTPGLIEFKKVIEPVKVAVDEDELVVSNLYNFVGLDHLTAIYKLEQFSESTTLLATDVLDLPEVKPGSSARVALPSKAHSFKCEAAAEVYLTVSFTLKTATLWAEAGHEIAWFQHRLQAAELPDPAGQLGTSQDLDVIITDSAITVTGPSFNLTFDKAHGYLTRWSVNSTPLLEPDPTTGAAILPSFWRPPTDNDNPSSFPYWQRFGVDALTTQLRSIDLATAASSGENGEGVKLTFKTYHTPPVLDWGYLATTTYTISPGGTLSVAVSLRPAGSYPPAHIPRAGLDLRLPRRLDSVKWLGLGPGESYPDKRAAQRVGVWAADSVDALETPYDVPQEGSNRMGTRWVTVREQGAAGAGLRVTKAKGWSRECEAEPAVADRGFSFRVARHKDAVVAVAKHPCDLVAEDATLLRLDARVAGVGTGACGPAVREDLLVPVKEMAFAFRLEAVGI</sequence>
<dbReference type="Pfam" id="PF00703">
    <property type="entry name" value="Glyco_hydro_2"/>
    <property type="match status" value="1"/>
</dbReference>
<dbReference type="AlphaFoldDB" id="A0AAN7CX08"/>
<reference evidence="7" key="1">
    <citation type="journal article" date="2023" name="Mol. Phylogenet. Evol.">
        <title>Genome-scale phylogeny and comparative genomics of the fungal order Sordariales.</title>
        <authorList>
            <person name="Hensen N."/>
            <person name="Bonometti L."/>
            <person name="Westerberg I."/>
            <person name="Brannstrom I.O."/>
            <person name="Guillou S."/>
            <person name="Cros-Aarteil S."/>
            <person name="Calhoun S."/>
            <person name="Haridas S."/>
            <person name="Kuo A."/>
            <person name="Mondo S."/>
            <person name="Pangilinan J."/>
            <person name="Riley R."/>
            <person name="LaButti K."/>
            <person name="Andreopoulos B."/>
            <person name="Lipzen A."/>
            <person name="Chen C."/>
            <person name="Yan M."/>
            <person name="Daum C."/>
            <person name="Ng V."/>
            <person name="Clum A."/>
            <person name="Steindorff A."/>
            <person name="Ohm R.A."/>
            <person name="Martin F."/>
            <person name="Silar P."/>
            <person name="Natvig D.O."/>
            <person name="Lalanne C."/>
            <person name="Gautier V."/>
            <person name="Ament-Velasquez S.L."/>
            <person name="Kruys A."/>
            <person name="Hutchinson M.I."/>
            <person name="Powell A.J."/>
            <person name="Barry K."/>
            <person name="Miller A.N."/>
            <person name="Grigoriev I.V."/>
            <person name="Debuchy R."/>
            <person name="Gladieux P."/>
            <person name="Hiltunen Thoren M."/>
            <person name="Johannesson H."/>
        </authorList>
    </citation>
    <scope>NUCLEOTIDE SEQUENCE</scope>
    <source>
        <strain evidence="7">CBS 359.72</strain>
    </source>
</reference>
<dbReference type="GO" id="GO:0004565">
    <property type="term" value="F:beta-galactosidase activity"/>
    <property type="evidence" value="ECO:0007669"/>
    <property type="project" value="InterPro"/>
</dbReference>
<dbReference type="Pfam" id="PF02837">
    <property type="entry name" value="Glyco_hydro_2_N"/>
    <property type="match status" value="1"/>
</dbReference>
<keyword evidence="2 5" id="KW-0378">Hydrolase</keyword>
<dbReference type="InterPro" id="IPR017853">
    <property type="entry name" value="GH"/>
</dbReference>
<dbReference type="Gene3D" id="2.60.120.260">
    <property type="entry name" value="Galactose-binding domain-like"/>
    <property type="match status" value="1"/>
</dbReference>
<feature type="domain" description="Beta galactosidase small chain/" evidence="6">
    <location>
        <begin position="762"/>
        <end position="1064"/>
    </location>
</feature>
<evidence type="ECO:0000256" key="5">
    <source>
        <dbReference type="RuleBase" id="RU361154"/>
    </source>
</evidence>
<dbReference type="SUPFAM" id="SSF51445">
    <property type="entry name" value="(Trans)glycosidases"/>
    <property type="match status" value="1"/>
</dbReference>
<protein>
    <recommendedName>
        <fullName evidence="4">Lactase</fullName>
    </recommendedName>
</protein>
<dbReference type="InterPro" id="IPR032312">
    <property type="entry name" value="LacZ_4"/>
</dbReference>
<dbReference type="GO" id="GO:0030246">
    <property type="term" value="F:carbohydrate binding"/>
    <property type="evidence" value="ECO:0007669"/>
    <property type="project" value="InterPro"/>
</dbReference>
<keyword evidence="3 5" id="KW-0326">Glycosidase</keyword>
<dbReference type="InterPro" id="IPR023232">
    <property type="entry name" value="Glyco_hydro_2_AS"/>
</dbReference>